<protein>
    <submittedName>
        <fullName evidence="2">Uncharacterized protein</fullName>
    </submittedName>
</protein>
<feature type="compositionally biased region" description="Basic and acidic residues" evidence="1">
    <location>
        <begin position="77"/>
        <end position="88"/>
    </location>
</feature>
<dbReference type="AlphaFoldDB" id="A0AAV4URB2"/>
<comment type="caution">
    <text evidence="2">The sequence shown here is derived from an EMBL/GenBank/DDBJ whole genome shotgun (WGS) entry which is preliminary data.</text>
</comment>
<dbReference type="Proteomes" id="UP001054837">
    <property type="component" value="Unassembled WGS sequence"/>
</dbReference>
<evidence type="ECO:0000313" key="3">
    <source>
        <dbReference type="Proteomes" id="UP001054837"/>
    </source>
</evidence>
<accession>A0AAV4URB2</accession>
<evidence type="ECO:0000256" key="1">
    <source>
        <dbReference type="SAM" id="MobiDB-lite"/>
    </source>
</evidence>
<keyword evidence="3" id="KW-1185">Reference proteome</keyword>
<evidence type="ECO:0000313" key="2">
    <source>
        <dbReference type="EMBL" id="GIY60415.1"/>
    </source>
</evidence>
<reference evidence="2 3" key="1">
    <citation type="submission" date="2021-06" db="EMBL/GenBank/DDBJ databases">
        <title>Caerostris darwini draft genome.</title>
        <authorList>
            <person name="Kono N."/>
            <person name="Arakawa K."/>
        </authorList>
    </citation>
    <scope>NUCLEOTIDE SEQUENCE [LARGE SCALE GENOMIC DNA]</scope>
</reference>
<proteinExistence type="predicted"/>
<dbReference type="EMBL" id="BPLQ01011796">
    <property type="protein sequence ID" value="GIY60415.1"/>
    <property type="molecule type" value="Genomic_DNA"/>
</dbReference>
<name>A0AAV4URB2_9ARAC</name>
<organism evidence="2 3">
    <name type="scientific">Caerostris darwini</name>
    <dbReference type="NCBI Taxonomy" id="1538125"/>
    <lineage>
        <taxon>Eukaryota</taxon>
        <taxon>Metazoa</taxon>
        <taxon>Ecdysozoa</taxon>
        <taxon>Arthropoda</taxon>
        <taxon>Chelicerata</taxon>
        <taxon>Arachnida</taxon>
        <taxon>Araneae</taxon>
        <taxon>Araneomorphae</taxon>
        <taxon>Entelegynae</taxon>
        <taxon>Araneoidea</taxon>
        <taxon>Araneidae</taxon>
        <taxon>Caerostris</taxon>
    </lineage>
</organism>
<gene>
    <name evidence="2" type="ORF">CDAR_577591</name>
</gene>
<feature type="region of interest" description="Disordered" evidence="1">
    <location>
        <begin position="35"/>
        <end position="88"/>
    </location>
</feature>
<sequence>MCVADTNLKSSPSFSKLLGLNLGKYLSYCDNHLLQQQPIPPKTNTPQVRKKKRSYSFIGNNRNRSDQDPFDTNTRSPETKKRDFLPVPKETRRVSHHVIYFP</sequence>